<evidence type="ECO:0000313" key="11">
    <source>
        <dbReference type="Proteomes" id="UP000026714"/>
    </source>
</evidence>
<dbReference type="eggNOG" id="COG2941">
    <property type="taxonomic scope" value="Bacteria"/>
</dbReference>
<dbReference type="UniPathway" id="UPA00232"/>
<evidence type="ECO:0000256" key="2">
    <source>
        <dbReference type="ARBA" id="ARBA00022475"/>
    </source>
</evidence>
<dbReference type="Gene3D" id="1.20.1260.10">
    <property type="match status" value="1"/>
</dbReference>
<dbReference type="InterPro" id="IPR009078">
    <property type="entry name" value="Ferritin-like_SF"/>
</dbReference>
<comment type="caution">
    <text evidence="10">The sequence shown here is derived from an EMBL/GenBank/DDBJ whole genome shotgun (WGS) entry which is preliminary data.</text>
</comment>
<dbReference type="RefSeq" id="WP_037481021.1">
    <property type="nucleotide sequence ID" value="NZ_AZRA01000048.1"/>
</dbReference>
<evidence type="ECO:0000256" key="3">
    <source>
        <dbReference type="ARBA" id="ARBA00022688"/>
    </source>
</evidence>
<evidence type="ECO:0000256" key="9">
    <source>
        <dbReference type="HAMAP-Rule" id="MF_01658"/>
    </source>
</evidence>
<dbReference type="PANTHER" id="PTHR11237:SF4">
    <property type="entry name" value="5-DEMETHOXYUBIQUINONE HYDROXYLASE, MITOCHONDRIAL"/>
    <property type="match status" value="1"/>
</dbReference>
<keyword evidence="4 9" id="KW-0479">Metal-binding</keyword>
<dbReference type="GO" id="GO:0005886">
    <property type="term" value="C:plasma membrane"/>
    <property type="evidence" value="ECO:0007669"/>
    <property type="project" value="UniProtKB-SubCell"/>
</dbReference>
<dbReference type="NCBIfam" id="NF033656">
    <property type="entry name" value="DMQ_monoox_COQ7"/>
    <property type="match status" value="1"/>
</dbReference>
<dbReference type="STRING" id="34103.SAMN05421778_11946"/>
<dbReference type="GO" id="GO:0006744">
    <property type="term" value="P:ubiquinone biosynthetic process"/>
    <property type="evidence" value="ECO:0007669"/>
    <property type="project" value="UniProtKB-UniRule"/>
</dbReference>
<feature type="binding site" evidence="9">
    <location>
        <position position="95"/>
    </location>
    <ligand>
        <name>Fe cation</name>
        <dbReference type="ChEBI" id="CHEBI:24875"/>
        <label>1</label>
    </ligand>
</feature>
<dbReference type="AlphaFoldDB" id="A0A059KM63"/>
<dbReference type="PATRIC" id="fig|1286631.3.peg.1827"/>
<keyword evidence="11" id="KW-1185">Reference proteome</keyword>
<dbReference type="InterPro" id="IPR012347">
    <property type="entry name" value="Ferritin-like"/>
</dbReference>
<feature type="binding site" evidence="9">
    <location>
        <position position="182"/>
    </location>
    <ligand>
        <name>Fe cation</name>
        <dbReference type="ChEBI" id="CHEBI:24875"/>
        <label>2</label>
    </ligand>
</feature>
<name>A0A059KM63_9BURK</name>
<evidence type="ECO:0000256" key="4">
    <source>
        <dbReference type="ARBA" id="ARBA00022723"/>
    </source>
</evidence>
<feature type="binding site" evidence="9">
    <location>
        <position position="98"/>
    </location>
    <ligand>
        <name>Fe cation</name>
        <dbReference type="ChEBI" id="CHEBI:24875"/>
        <label>1</label>
    </ligand>
</feature>
<dbReference type="Proteomes" id="UP000026714">
    <property type="component" value="Unassembled WGS sequence"/>
</dbReference>
<comment type="cofactor">
    <cofactor evidence="9">
        <name>Fe cation</name>
        <dbReference type="ChEBI" id="CHEBI:24875"/>
    </cofactor>
    <text evidence="9">Binds 2 iron ions per subunit.</text>
</comment>
<keyword evidence="3 9" id="KW-0831">Ubiquinone biosynthesis</keyword>
<evidence type="ECO:0000256" key="7">
    <source>
        <dbReference type="ARBA" id="ARBA00023033"/>
    </source>
</evidence>
<evidence type="ECO:0000313" key="10">
    <source>
        <dbReference type="EMBL" id="KDB52516.1"/>
    </source>
</evidence>
<sequence length="216" mass="24120">MKITFSPIDRLVSVMDQSLRTVWSHHHASRPTPRPDAQVAAETPELDEAERRLSGALMRVNHVGEVCAQALYTAQALATRDERLREQLEEASREETDHLAWTEQRLKELGDRPSLLNPLWYAGAFAIGWGAARLGDRASLGFVIETERQVEQHLDGHLQRLPVGDHASRAIVAQMRDDEIRHAEAAQAAGGIRPPLPARWLMRAAAKVMTATAHRI</sequence>
<dbReference type="InterPro" id="IPR047809">
    <property type="entry name" value="COQ7_proteobact"/>
</dbReference>
<comment type="subcellular location">
    <subcellularLocation>
        <location evidence="9">Cell membrane</location>
        <topology evidence="9">Peripheral membrane protein</topology>
    </subcellularLocation>
</comment>
<feature type="binding site" evidence="9">
    <location>
        <position position="95"/>
    </location>
    <ligand>
        <name>Fe cation</name>
        <dbReference type="ChEBI" id="CHEBI:24875"/>
        <label>2</label>
    </ligand>
</feature>
<dbReference type="CDD" id="cd01042">
    <property type="entry name" value="DMQH"/>
    <property type="match status" value="1"/>
</dbReference>
<accession>A0A059KM63</accession>
<keyword evidence="5 9" id="KW-0560">Oxidoreductase</keyword>
<feature type="binding site" evidence="9">
    <location>
        <position position="147"/>
    </location>
    <ligand>
        <name>Fe cation</name>
        <dbReference type="ChEBI" id="CHEBI:24875"/>
        <label>2</label>
    </ligand>
</feature>
<comment type="function">
    <text evidence="9">Catalyzes the hydroxylation of 2-nonaprenyl-3-methyl-6-methoxy-1,4-benzoquinol during ubiquinone biosynthesis.</text>
</comment>
<dbReference type="GO" id="GO:0046872">
    <property type="term" value="F:metal ion binding"/>
    <property type="evidence" value="ECO:0007669"/>
    <property type="project" value="UniProtKB-KW"/>
</dbReference>
<protein>
    <recommendedName>
        <fullName evidence="9">3-demethoxyubiquinol 3-hydroxylase</fullName>
        <shortName evidence="9">DMQ hydroxylase</shortName>
        <ecNumber evidence="9">1.14.99.60</ecNumber>
    </recommendedName>
    <alternativeName>
        <fullName evidence="9">2-nonaprenyl-3-methyl-6-methoxy-1,4-benzoquinol hydroxylase</fullName>
    </alternativeName>
</protein>
<dbReference type="PANTHER" id="PTHR11237">
    <property type="entry name" value="COENZYME Q10 BIOSYNTHESIS PROTEIN 7"/>
    <property type="match status" value="1"/>
</dbReference>
<keyword evidence="8 9" id="KW-0472">Membrane</keyword>
<proteinExistence type="inferred from homology"/>
<reference evidence="10 11" key="1">
    <citation type="journal article" date="2014" name="FEMS Microbiol. Ecol.">
        <title>Sphaerotilus natans encrusted with nanoball-shaped Fe(III) oxide minerals formed by nitrate-reducing mixotrophic Fe(II) oxidation.</title>
        <authorList>
            <person name="Park S."/>
            <person name="Kim D.H."/>
            <person name="Lee J.H."/>
            <person name="Hur H.G."/>
        </authorList>
    </citation>
    <scope>NUCLEOTIDE SEQUENCE [LARGE SCALE GENOMIC DNA]</scope>
    <source>
        <strain evidence="10 11">DSM 6575</strain>
    </source>
</reference>
<organism evidence="10 11">
    <name type="scientific">Sphaerotilus natans subsp. natans DSM 6575</name>
    <dbReference type="NCBI Taxonomy" id="1286631"/>
    <lineage>
        <taxon>Bacteria</taxon>
        <taxon>Pseudomonadati</taxon>
        <taxon>Pseudomonadota</taxon>
        <taxon>Betaproteobacteria</taxon>
        <taxon>Burkholderiales</taxon>
        <taxon>Sphaerotilaceae</taxon>
        <taxon>Sphaerotilus</taxon>
    </lineage>
</organism>
<dbReference type="HAMAP" id="MF_01658">
    <property type="entry name" value="COQ7"/>
    <property type="match status" value="1"/>
</dbReference>
<dbReference type="InterPro" id="IPR011566">
    <property type="entry name" value="Ubq_synth_Coq7"/>
</dbReference>
<keyword evidence="10" id="KW-0830">Ubiquinone</keyword>
<keyword evidence="2 9" id="KW-1003">Cell membrane</keyword>
<comment type="catalytic activity">
    <reaction evidence="9">
        <text>a 5-methoxy-2-methyl-3-(all-trans-polyprenyl)benzene-1,4-diol + AH2 + O2 = a 3-demethylubiquinol + A + H2O</text>
        <dbReference type="Rhea" id="RHEA:50908"/>
        <dbReference type="Rhea" id="RHEA-COMP:10859"/>
        <dbReference type="Rhea" id="RHEA-COMP:10914"/>
        <dbReference type="ChEBI" id="CHEBI:13193"/>
        <dbReference type="ChEBI" id="CHEBI:15377"/>
        <dbReference type="ChEBI" id="CHEBI:15379"/>
        <dbReference type="ChEBI" id="CHEBI:17499"/>
        <dbReference type="ChEBI" id="CHEBI:84167"/>
        <dbReference type="ChEBI" id="CHEBI:84422"/>
        <dbReference type="EC" id="1.14.99.60"/>
    </reaction>
</comment>
<evidence type="ECO:0000256" key="8">
    <source>
        <dbReference type="ARBA" id="ARBA00023136"/>
    </source>
</evidence>
<feature type="binding site" evidence="9">
    <location>
        <position position="65"/>
    </location>
    <ligand>
        <name>Fe cation</name>
        <dbReference type="ChEBI" id="CHEBI:24875"/>
        <label>1</label>
    </ligand>
</feature>
<evidence type="ECO:0000256" key="6">
    <source>
        <dbReference type="ARBA" id="ARBA00023004"/>
    </source>
</evidence>
<dbReference type="Pfam" id="PF03232">
    <property type="entry name" value="COQ7"/>
    <property type="match status" value="1"/>
</dbReference>
<dbReference type="SUPFAM" id="SSF47240">
    <property type="entry name" value="Ferritin-like"/>
    <property type="match status" value="1"/>
</dbReference>
<evidence type="ECO:0000256" key="5">
    <source>
        <dbReference type="ARBA" id="ARBA00023002"/>
    </source>
</evidence>
<dbReference type="EMBL" id="AZRA01000048">
    <property type="protein sequence ID" value="KDB52516.1"/>
    <property type="molecule type" value="Genomic_DNA"/>
</dbReference>
<comment type="pathway">
    <text evidence="1 9">Cofactor biosynthesis; ubiquinone biosynthesis.</text>
</comment>
<dbReference type="GO" id="GO:0008682">
    <property type="term" value="F:3-demethoxyubiquinol 3-hydroxylase activity"/>
    <property type="evidence" value="ECO:0007669"/>
    <property type="project" value="UniProtKB-EC"/>
</dbReference>
<feature type="binding site" evidence="9">
    <location>
        <position position="179"/>
    </location>
    <ligand>
        <name>Fe cation</name>
        <dbReference type="ChEBI" id="CHEBI:24875"/>
        <label>2</label>
    </ligand>
</feature>
<comment type="similarity">
    <text evidence="9">Belongs to the COQ7 family.</text>
</comment>
<feature type="binding site" evidence="9">
    <location>
        <position position="179"/>
    </location>
    <ligand>
        <name>Fe cation</name>
        <dbReference type="ChEBI" id="CHEBI:24875"/>
        <label>1</label>
    </ligand>
</feature>
<evidence type="ECO:0000256" key="1">
    <source>
        <dbReference type="ARBA" id="ARBA00004749"/>
    </source>
</evidence>
<dbReference type="EC" id="1.14.99.60" evidence="9"/>
<keyword evidence="7 9" id="KW-0503">Monooxygenase</keyword>
<gene>
    <name evidence="9" type="primary">coq7</name>
    <name evidence="10" type="ORF">X805_18580</name>
</gene>
<keyword evidence="6 9" id="KW-0408">Iron</keyword>